<name>A0ABM8H5H5_9MICO</name>
<evidence type="ECO:0000313" key="4">
    <source>
        <dbReference type="Proteomes" id="UP001321477"/>
    </source>
</evidence>
<organism evidence="3 4">
    <name type="scientific">Agromyces marinus</name>
    <dbReference type="NCBI Taxonomy" id="1389020"/>
    <lineage>
        <taxon>Bacteria</taxon>
        <taxon>Bacillati</taxon>
        <taxon>Actinomycetota</taxon>
        <taxon>Actinomycetes</taxon>
        <taxon>Micrococcales</taxon>
        <taxon>Microbacteriaceae</taxon>
        <taxon>Agromyces</taxon>
    </lineage>
</organism>
<protein>
    <submittedName>
        <fullName evidence="3">Uncharacterized protein</fullName>
    </submittedName>
</protein>
<feature type="chain" id="PRO_5046293549" evidence="2">
    <location>
        <begin position="25"/>
        <end position="78"/>
    </location>
</feature>
<reference evidence="4" key="1">
    <citation type="journal article" date="2019" name="Int. J. Syst. Evol. Microbiol.">
        <title>The Global Catalogue of Microorganisms (GCM) 10K type strain sequencing project: providing services to taxonomists for standard genome sequencing and annotation.</title>
        <authorList>
            <consortium name="The Broad Institute Genomics Platform"/>
            <consortium name="The Broad Institute Genome Sequencing Center for Infectious Disease"/>
            <person name="Wu L."/>
            <person name="Ma J."/>
        </authorList>
    </citation>
    <scope>NUCLEOTIDE SEQUENCE [LARGE SCALE GENOMIC DNA]</scope>
    <source>
        <strain evidence="4">NBRC 109019</strain>
    </source>
</reference>
<keyword evidence="2" id="KW-0732">Signal</keyword>
<proteinExistence type="predicted"/>
<dbReference type="RefSeq" id="WP_234659298.1">
    <property type="nucleotide sequence ID" value="NZ_AP027734.1"/>
</dbReference>
<evidence type="ECO:0000256" key="2">
    <source>
        <dbReference type="SAM" id="SignalP"/>
    </source>
</evidence>
<keyword evidence="4" id="KW-1185">Reference proteome</keyword>
<evidence type="ECO:0000256" key="1">
    <source>
        <dbReference type="SAM" id="MobiDB-lite"/>
    </source>
</evidence>
<accession>A0ABM8H5H5</accession>
<gene>
    <name evidence="3" type="ORF">GCM10025870_31260</name>
</gene>
<feature type="signal peptide" evidence="2">
    <location>
        <begin position="1"/>
        <end position="24"/>
    </location>
</feature>
<evidence type="ECO:0000313" key="3">
    <source>
        <dbReference type="EMBL" id="BDZ56053.1"/>
    </source>
</evidence>
<dbReference type="EMBL" id="AP027734">
    <property type="protein sequence ID" value="BDZ56053.1"/>
    <property type="molecule type" value="Genomic_DNA"/>
</dbReference>
<feature type="region of interest" description="Disordered" evidence="1">
    <location>
        <begin position="28"/>
        <end position="78"/>
    </location>
</feature>
<dbReference type="Proteomes" id="UP001321477">
    <property type="component" value="Chromosome"/>
</dbReference>
<sequence length="78" mass="7743">MNTATALARITAAASAVVLGAALAGCQGTRSDDSGGSAKPPASAVVPDDLSPLRSRPLVEPFRLPEPEADDLSPLAGC</sequence>